<dbReference type="GO" id="GO:0016020">
    <property type="term" value="C:membrane"/>
    <property type="evidence" value="ECO:0007669"/>
    <property type="project" value="UniProtKB-SubCell"/>
</dbReference>
<evidence type="ECO:0000256" key="4">
    <source>
        <dbReference type="ARBA" id="ARBA00023136"/>
    </source>
</evidence>
<dbReference type="CDD" id="cd06662">
    <property type="entry name" value="SURF1"/>
    <property type="match status" value="1"/>
</dbReference>
<comment type="subcellular location">
    <subcellularLocation>
        <location evidence="1">Membrane</location>
    </subcellularLocation>
</comment>
<dbReference type="EMBL" id="CAEZWB010000004">
    <property type="protein sequence ID" value="CAB4639575.1"/>
    <property type="molecule type" value="Genomic_DNA"/>
</dbReference>
<evidence type="ECO:0000256" key="2">
    <source>
        <dbReference type="ARBA" id="ARBA00022692"/>
    </source>
</evidence>
<keyword evidence="3 5" id="KW-1133">Transmembrane helix</keyword>
<evidence type="ECO:0000256" key="3">
    <source>
        <dbReference type="ARBA" id="ARBA00022989"/>
    </source>
</evidence>
<organism evidence="6">
    <name type="scientific">freshwater metagenome</name>
    <dbReference type="NCBI Taxonomy" id="449393"/>
    <lineage>
        <taxon>unclassified sequences</taxon>
        <taxon>metagenomes</taxon>
        <taxon>ecological metagenomes</taxon>
    </lineage>
</organism>
<evidence type="ECO:0000256" key="5">
    <source>
        <dbReference type="SAM" id="Phobius"/>
    </source>
</evidence>
<evidence type="ECO:0000313" key="6">
    <source>
        <dbReference type="EMBL" id="CAB4639575.1"/>
    </source>
</evidence>
<sequence>MYKFLLKPKWLAFHALLVVLVATMCSLANWQLNRHVERKAFNETLTLRFSEPPQPLAEILQRFPDREDAQWRLATVSGTYLEQSTVNVVNVSQDGRAGYDPVTPLEIDGGKIVLINRGFVPLDAPQPLPPTGVVEITGRIRLSAERRTGAVSDSPTGVLTDIQRVDIDRLAQQLPAPVVDVYLEATQSTPADNEMLSIIAPPVFGNGPHLGYVGQWLLFSMCAIGGWIALVVREKRLLQKSAGK</sequence>
<protein>
    <submittedName>
        <fullName evidence="6">Unannotated protein</fullName>
    </submittedName>
</protein>
<keyword evidence="2 5" id="KW-0812">Transmembrane</keyword>
<dbReference type="Pfam" id="PF02104">
    <property type="entry name" value="SURF1"/>
    <property type="match status" value="1"/>
</dbReference>
<reference evidence="6" key="1">
    <citation type="submission" date="2020-05" db="EMBL/GenBank/DDBJ databases">
        <authorList>
            <person name="Chiriac C."/>
            <person name="Salcher M."/>
            <person name="Ghai R."/>
            <person name="Kavagutti S V."/>
        </authorList>
    </citation>
    <scope>NUCLEOTIDE SEQUENCE</scope>
</reference>
<accession>A0A6J6JTA4</accession>
<dbReference type="PANTHER" id="PTHR23427:SF2">
    <property type="entry name" value="SURFEIT LOCUS PROTEIN 1"/>
    <property type="match status" value="1"/>
</dbReference>
<dbReference type="InterPro" id="IPR002994">
    <property type="entry name" value="Surf1/Shy1"/>
</dbReference>
<dbReference type="AlphaFoldDB" id="A0A6J6JTA4"/>
<name>A0A6J6JTA4_9ZZZZ</name>
<dbReference type="PANTHER" id="PTHR23427">
    <property type="entry name" value="SURFEIT LOCUS PROTEIN"/>
    <property type="match status" value="1"/>
</dbReference>
<evidence type="ECO:0000313" key="7">
    <source>
        <dbReference type="EMBL" id="CAB4768895.1"/>
    </source>
</evidence>
<dbReference type="PROSITE" id="PS50895">
    <property type="entry name" value="SURF1"/>
    <property type="match status" value="1"/>
</dbReference>
<feature type="transmembrane region" description="Helical" evidence="5">
    <location>
        <begin position="212"/>
        <end position="232"/>
    </location>
</feature>
<proteinExistence type="predicted"/>
<evidence type="ECO:0000256" key="1">
    <source>
        <dbReference type="ARBA" id="ARBA00004370"/>
    </source>
</evidence>
<dbReference type="EMBL" id="CAEZZM010000145">
    <property type="protein sequence ID" value="CAB4768895.1"/>
    <property type="molecule type" value="Genomic_DNA"/>
</dbReference>
<dbReference type="InterPro" id="IPR045214">
    <property type="entry name" value="Surf1/Surf4"/>
</dbReference>
<keyword evidence="4 5" id="KW-0472">Membrane</keyword>
<gene>
    <name evidence="6" type="ORF">UFOPK2166_00084</name>
    <name evidence="7" type="ORF">UFOPK2872_01044</name>
</gene>